<organism evidence="2 3">
    <name type="scientific">Gossypium mustelinum</name>
    <name type="common">Cotton</name>
    <name type="synonym">Gossypium caicoense</name>
    <dbReference type="NCBI Taxonomy" id="34275"/>
    <lineage>
        <taxon>Eukaryota</taxon>
        <taxon>Viridiplantae</taxon>
        <taxon>Streptophyta</taxon>
        <taxon>Embryophyta</taxon>
        <taxon>Tracheophyta</taxon>
        <taxon>Spermatophyta</taxon>
        <taxon>Magnoliopsida</taxon>
        <taxon>eudicotyledons</taxon>
        <taxon>Gunneridae</taxon>
        <taxon>Pentapetalae</taxon>
        <taxon>rosids</taxon>
        <taxon>malvids</taxon>
        <taxon>Malvales</taxon>
        <taxon>Malvaceae</taxon>
        <taxon>Malvoideae</taxon>
        <taxon>Gossypium</taxon>
    </lineage>
</organism>
<name>A0A5D2XD50_GOSMU</name>
<accession>A0A5D2XD50</accession>
<dbReference type="EMBL" id="CM017646">
    <property type="protein sequence ID" value="TYJ11977.1"/>
    <property type="molecule type" value="Genomic_DNA"/>
</dbReference>
<dbReference type="Proteomes" id="UP000323597">
    <property type="component" value="Chromosome A11"/>
</dbReference>
<feature type="region of interest" description="Disordered" evidence="1">
    <location>
        <begin position="13"/>
        <end position="32"/>
    </location>
</feature>
<feature type="compositionally biased region" description="Basic residues" evidence="1">
    <location>
        <begin position="20"/>
        <end position="32"/>
    </location>
</feature>
<reference evidence="2 3" key="1">
    <citation type="submission" date="2019-07" db="EMBL/GenBank/DDBJ databases">
        <title>WGS assembly of Gossypium mustelinum.</title>
        <authorList>
            <person name="Chen Z.J."/>
            <person name="Sreedasyam A."/>
            <person name="Ando A."/>
            <person name="Song Q."/>
            <person name="De L."/>
            <person name="Hulse-Kemp A."/>
            <person name="Ding M."/>
            <person name="Ye W."/>
            <person name="Kirkbride R."/>
            <person name="Jenkins J."/>
            <person name="Plott C."/>
            <person name="Lovell J."/>
            <person name="Lin Y.-M."/>
            <person name="Vaughn R."/>
            <person name="Liu B."/>
            <person name="Li W."/>
            <person name="Simpson S."/>
            <person name="Scheffler B."/>
            <person name="Saski C."/>
            <person name="Grover C."/>
            <person name="Hu G."/>
            <person name="Conover J."/>
            <person name="Carlson J."/>
            <person name="Shu S."/>
            <person name="Boston L."/>
            <person name="Williams M."/>
            <person name="Peterson D."/>
            <person name="Mcgee K."/>
            <person name="Jones D."/>
            <person name="Wendel J."/>
            <person name="Stelly D."/>
            <person name="Grimwood J."/>
            <person name="Schmutz J."/>
        </authorList>
    </citation>
    <scope>NUCLEOTIDE SEQUENCE [LARGE SCALE GENOMIC DNA]</scope>
    <source>
        <strain evidence="2">1408120.09</strain>
    </source>
</reference>
<proteinExistence type="predicted"/>
<dbReference type="AlphaFoldDB" id="A0A5D2XD50"/>
<keyword evidence="3" id="KW-1185">Reference proteome</keyword>
<sequence length="32" mass="3944">MLVFHIFAPYQEKRDSSRDRGKKKFTRNRLDC</sequence>
<evidence type="ECO:0000313" key="2">
    <source>
        <dbReference type="EMBL" id="TYJ11977.1"/>
    </source>
</evidence>
<gene>
    <name evidence="2" type="ORF">E1A91_A11G315700v1</name>
</gene>
<evidence type="ECO:0000313" key="3">
    <source>
        <dbReference type="Proteomes" id="UP000323597"/>
    </source>
</evidence>
<evidence type="ECO:0000256" key="1">
    <source>
        <dbReference type="SAM" id="MobiDB-lite"/>
    </source>
</evidence>
<protein>
    <submittedName>
        <fullName evidence="2">Uncharacterized protein</fullName>
    </submittedName>
</protein>